<sequence length="40" mass="4115">MDDDMFGGVGDGMGGDEAFGDLMGGDEMWGGGDDEMPPPF</sequence>
<accession>A0A7G9YGU6</accession>
<evidence type="ECO:0000313" key="4">
    <source>
        <dbReference type="EMBL" id="QNO48118.1"/>
    </source>
</evidence>
<feature type="compositionally biased region" description="Gly residues" evidence="1">
    <location>
        <begin position="7"/>
        <end position="17"/>
    </location>
</feature>
<reference evidence="3" key="1">
    <citation type="submission" date="2020-06" db="EMBL/GenBank/DDBJ databases">
        <title>Unique genomic features of the anaerobic methanotrophic archaea.</title>
        <authorList>
            <person name="Chadwick G.L."/>
            <person name="Skennerton C.T."/>
            <person name="Laso-Perez R."/>
            <person name="Leu A.O."/>
            <person name="Speth D.R."/>
            <person name="Yu H."/>
            <person name="Morgan-Lang C."/>
            <person name="Hatzenpichler R."/>
            <person name="Goudeau D."/>
            <person name="Malmstrom R."/>
            <person name="Brazelton W.J."/>
            <person name="Woyke T."/>
            <person name="Hallam S.J."/>
            <person name="Tyson G.W."/>
            <person name="Wegener G."/>
            <person name="Boetius A."/>
            <person name="Orphan V."/>
        </authorList>
    </citation>
    <scope>NUCLEOTIDE SEQUENCE</scope>
</reference>
<evidence type="ECO:0000313" key="2">
    <source>
        <dbReference type="EMBL" id="QNO41306.1"/>
    </source>
</evidence>
<dbReference type="EMBL" id="MT631246">
    <property type="protein sequence ID" value="QNO47230.1"/>
    <property type="molecule type" value="Genomic_DNA"/>
</dbReference>
<name>A0A7G9YGU6_9EURY</name>
<dbReference type="EMBL" id="MT630617">
    <property type="protein sequence ID" value="QNO41306.1"/>
    <property type="molecule type" value="Genomic_DNA"/>
</dbReference>
<feature type="region of interest" description="Disordered" evidence="1">
    <location>
        <begin position="1"/>
        <end position="40"/>
    </location>
</feature>
<protein>
    <submittedName>
        <fullName evidence="3">Uncharacterized protein</fullName>
    </submittedName>
</protein>
<dbReference type="EMBL" id="MT631311">
    <property type="protein sequence ID" value="QNO48118.1"/>
    <property type="molecule type" value="Genomic_DNA"/>
</dbReference>
<proteinExistence type="predicted"/>
<gene>
    <name evidence="2" type="ORF">ABHFMKGO_00010</name>
    <name evidence="4" type="ORF">LLFDKFJJ_00002</name>
    <name evidence="3" type="ORF">PJCHKNIC_00001</name>
</gene>
<organism evidence="3">
    <name type="scientific">Candidatus Methanogaster sp. ANME-2c ERB4</name>
    <dbReference type="NCBI Taxonomy" id="2759911"/>
    <lineage>
        <taxon>Archaea</taxon>
        <taxon>Methanobacteriati</taxon>
        <taxon>Methanobacteriota</taxon>
        <taxon>Stenosarchaea group</taxon>
        <taxon>Methanomicrobia</taxon>
        <taxon>Methanosarcinales</taxon>
        <taxon>ANME-2 cluster</taxon>
        <taxon>Candidatus Methanogasteraceae</taxon>
        <taxon>Candidatus Methanogaster</taxon>
    </lineage>
</organism>
<dbReference type="AlphaFoldDB" id="A0A7G9YGU6"/>
<evidence type="ECO:0000256" key="1">
    <source>
        <dbReference type="SAM" id="MobiDB-lite"/>
    </source>
</evidence>
<evidence type="ECO:0000313" key="3">
    <source>
        <dbReference type="EMBL" id="QNO47230.1"/>
    </source>
</evidence>